<dbReference type="Proteomes" id="UP000053927">
    <property type="component" value="Unassembled WGS sequence"/>
</dbReference>
<dbReference type="EMBL" id="JH687404">
    <property type="protein sequence ID" value="EIM79467.1"/>
    <property type="molecule type" value="Genomic_DNA"/>
</dbReference>
<dbReference type="GeneID" id="18804207"/>
<dbReference type="AlphaFoldDB" id="R7RYQ5"/>
<dbReference type="KEGG" id="shs:STEHIDRAFT_173100"/>
<gene>
    <name evidence="1" type="ORF">STEHIDRAFT_173100</name>
</gene>
<dbReference type="SUPFAM" id="SSF52047">
    <property type="entry name" value="RNI-like"/>
    <property type="match status" value="1"/>
</dbReference>
<keyword evidence="2" id="KW-1185">Reference proteome</keyword>
<accession>R7RYQ5</accession>
<sequence length="516" mass="58778">MASDMKSVALPFEILSKILLLCIPEDYWDVPPTLHPSECPLLLTRVCRFWRDVALSTPRLWSCLDLPGIDDQTIVPRLHRWLRLSSTHRMTIHASIDKANMSQDREVEYVRELCSQAERWRVVRLHLAHAQSSETLSSALSGSTHLIPPPPSLPALEIFELKVPFLGDEVHEGTGHGAINHIPFLTALSESPNLFSLTLTDWLPTLTFSPNFLPSGLSSLRLSFSGRSSFNVDWFVECLSGCTGLSDLDLDVPYIEDFIDTRADEEPLPLPSLIRLKLNVSKHVSFAHVVSPFSFPKLETLSLTVREDFNDPSFFWHVFDDLVACCEDSLRNLFLFGHDLVFNHDSYWSDIGPSLSNIRVLLLHGTLCSDHVGDLLEEFTIRHHDNGQVAPDQNLVLMKVSVEVRDAAVEEAKTFYEVDPSIRESIIEDSFYFFRCLVTMSRSRAEYATAVNYYPSFRLYLGSNVMEVWSICYLEMKQWAMVDDLEEWESVSAFFDELEVSNKPAVWPNRISMPCE</sequence>
<name>R7RYQ5_STEHR</name>
<evidence type="ECO:0000313" key="1">
    <source>
        <dbReference type="EMBL" id="EIM79467.1"/>
    </source>
</evidence>
<proteinExistence type="predicted"/>
<organism evidence="1 2">
    <name type="scientific">Stereum hirsutum (strain FP-91666)</name>
    <name type="common">White-rot fungus</name>
    <dbReference type="NCBI Taxonomy" id="721885"/>
    <lineage>
        <taxon>Eukaryota</taxon>
        <taxon>Fungi</taxon>
        <taxon>Dikarya</taxon>
        <taxon>Basidiomycota</taxon>
        <taxon>Agaricomycotina</taxon>
        <taxon>Agaricomycetes</taxon>
        <taxon>Russulales</taxon>
        <taxon>Stereaceae</taxon>
        <taxon>Stereum</taxon>
    </lineage>
</organism>
<evidence type="ECO:0000313" key="2">
    <source>
        <dbReference type="Proteomes" id="UP000053927"/>
    </source>
</evidence>
<dbReference type="OMA" id="MTIHASI"/>
<protein>
    <submittedName>
        <fullName evidence="1">Uncharacterized protein</fullName>
    </submittedName>
</protein>
<dbReference type="eggNOG" id="ENOG502SYA8">
    <property type="taxonomic scope" value="Eukaryota"/>
</dbReference>
<dbReference type="OrthoDB" id="3063971at2759"/>
<dbReference type="RefSeq" id="XP_007311425.1">
    <property type="nucleotide sequence ID" value="XM_007311363.1"/>
</dbReference>
<reference evidence="2" key="1">
    <citation type="journal article" date="2012" name="Science">
        <title>The Paleozoic origin of enzymatic lignin decomposition reconstructed from 31 fungal genomes.</title>
        <authorList>
            <person name="Floudas D."/>
            <person name="Binder M."/>
            <person name="Riley R."/>
            <person name="Barry K."/>
            <person name="Blanchette R.A."/>
            <person name="Henrissat B."/>
            <person name="Martinez A.T."/>
            <person name="Otillar R."/>
            <person name="Spatafora J.W."/>
            <person name="Yadav J.S."/>
            <person name="Aerts A."/>
            <person name="Benoit I."/>
            <person name="Boyd A."/>
            <person name="Carlson A."/>
            <person name="Copeland A."/>
            <person name="Coutinho P.M."/>
            <person name="de Vries R.P."/>
            <person name="Ferreira P."/>
            <person name="Findley K."/>
            <person name="Foster B."/>
            <person name="Gaskell J."/>
            <person name="Glotzer D."/>
            <person name="Gorecki P."/>
            <person name="Heitman J."/>
            <person name="Hesse C."/>
            <person name="Hori C."/>
            <person name="Igarashi K."/>
            <person name="Jurgens J.A."/>
            <person name="Kallen N."/>
            <person name="Kersten P."/>
            <person name="Kohler A."/>
            <person name="Kuees U."/>
            <person name="Kumar T.K.A."/>
            <person name="Kuo A."/>
            <person name="LaButti K."/>
            <person name="Larrondo L.F."/>
            <person name="Lindquist E."/>
            <person name="Ling A."/>
            <person name="Lombard V."/>
            <person name="Lucas S."/>
            <person name="Lundell T."/>
            <person name="Martin R."/>
            <person name="McLaughlin D.J."/>
            <person name="Morgenstern I."/>
            <person name="Morin E."/>
            <person name="Murat C."/>
            <person name="Nagy L.G."/>
            <person name="Nolan M."/>
            <person name="Ohm R.A."/>
            <person name="Patyshakuliyeva A."/>
            <person name="Rokas A."/>
            <person name="Ruiz-Duenas F.J."/>
            <person name="Sabat G."/>
            <person name="Salamov A."/>
            <person name="Samejima M."/>
            <person name="Schmutz J."/>
            <person name="Slot J.C."/>
            <person name="St John F."/>
            <person name="Stenlid J."/>
            <person name="Sun H."/>
            <person name="Sun S."/>
            <person name="Syed K."/>
            <person name="Tsang A."/>
            <person name="Wiebenga A."/>
            <person name="Young D."/>
            <person name="Pisabarro A."/>
            <person name="Eastwood D.C."/>
            <person name="Martin F."/>
            <person name="Cullen D."/>
            <person name="Grigoriev I.V."/>
            <person name="Hibbett D.S."/>
        </authorList>
    </citation>
    <scope>NUCLEOTIDE SEQUENCE [LARGE SCALE GENOMIC DNA]</scope>
    <source>
        <strain evidence="2">FP-91666</strain>
    </source>
</reference>